<feature type="region of interest" description="Disordered" evidence="1">
    <location>
        <begin position="254"/>
        <end position="278"/>
    </location>
</feature>
<organism evidence="2 3">
    <name type="scientific">Parafrankia irregularis</name>
    <dbReference type="NCBI Taxonomy" id="795642"/>
    <lineage>
        <taxon>Bacteria</taxon>
        <taxon>Bacillati</taxon>
        <taxon>Actinomycetota</taxon>
        <taxon>Actinomycetes</taxon>
        <taxon>Frankiales</taxon>
        <taxon>Frankiaceae</taxon>
        <taxon>Parafrankia</taxon>
    </lineage>
</organism>
<evidence type="ECO:0000313" key="2">
    <source>
        <dbReference type="EMBL" id="CUU56481.1"/>
    </source>
</evidence>
<protein>
    <submittedName>
        <fullName evidence="2">Uncharacterized protein</fullName>
    </submittedName>
</protein>
<evidence type="ECO:0000313" key="3">
    <source>
        <dbReference type="Proteomes" id="UP000198802"/>
    </source>
</evidence>
<reference evidence="3" key="1">
    <citation type="submission" date="2015-11" db="EMBL/GenBank/DDBJ databases">
        <authorList>
            <person name="Varghese N."/>
        </authorList>
    </citation>
    <scope>NUCLEOTIDE SEQUENCE [LARGE SCALE GENOMIC DNA]</scope>
    <source>
        <strain evidence="3">DSM 45899</strain>
    </source>
</reference>
<keyword evidence="3" id="KW-1185">Reference proteome</keyword>
<accession>A0A0S4QLL1</accession>
<dbReference type="AlphaFoldDB" id="A0A0S4QLL1"/>
<name>A0A0S4QLL1_9ACTN</name>
<dbReference type="Proteomes" id="UP000198802">
    <property type="component" value="Unassembled WGS sequence"/>
</dbReference>
<sequence>MRIGWATGRGPRWAWGTPPTKPDLSAIGRSTASGSAYAANAQVTAPLCTRCVLHWHARRQPAAAVPTVRSLRAHHNRCRPDCSVAAHSPGSAHAILAQHRRSRYASRYRRPLLSCDMARVTPALDRLTETARADFLRDITHPGMTGAGVPRSMTMGDMLAARTTASAGTSSYPQLGSRVTLAVPRLYNLRREHHVESDEKSLERAVSDPALHGVGQEITANQAPGSAPAKGESNDQLPPVISTKMAITWTVETVVRPSPPLTGHASPGDARRDRRSDI</sequence>
<gene>
    <name evidence="2" type="ORF">Ga0074812_1088</name>
</gene>
<dbReference type="EMBL" id="FAOZ01000008">
    <property type="protein sequence ID" value="CUU56481.1"/>
    <property type="molecule type" value="Genomic_DNA"/>
</dbReference>
<feature type="region of interest" description="Disordered" evidence="1">
    <location>
        <begin position="1"/>
        <end position="22"/>
    </location>
</feature>
<feature type="compositionally biased region" description="Basic and acidic residues" evidence="1">
    <location>
        <begin position="269"/>
        <end position="278"/>
    </location>
</feature>
<proteinExistence type="predicted"/>
<evidence type="ECO:0000256" key="1">
    <source>
        <dbReference type="SAM" id="MobiDB-lite"/>
    </source>
</evidence>